<feature type="region of interest" description="Disordered" evidence="9">
    <location>
        <begin position="376"/>
        <end position="465"/>
    </location>
</feature>
<evidence type="ECO:0000256" key="7">
    <source>
        <dbReference type="PROSITE-ProRule" id="PRU10141"/>
    </source>
</evidence>
<dbReference type="Gene3D" id="3.30.200.20">
    <property type="entry name" value="Phosphorylase Kinase, domain 1"/>
    <property type="match status" value="1"/>
</dbReference>
<sequence>VDKKLYLLNEKVDKLLHFQEDLTGKLQRVDRGIADVENGIDKLSVSRAAPADTDAVQKGLQVPDTAAQADIHSICSEVLNLMKAAQLDASKHKERLAKIEKRVDTLDKVITFVGEVLKNSKVVDFILKGIVPWKKGSLLEIPVEAKDKSEESGAKPKHVLSNRGTQTESKKPLEGIAVAHKSDSKPQFKDKTAQQQGGEGTGKTQSSKSCPQQKDIDVKALNQQNGLPLVHQDHGENQNAPAKAQKVDRAPGPDECQRQPVHQKAGKNENKPAAASAASREAVPSTSRAGSDTGCEKKKQHAFWCSPLGVCESFRARLVQLGYINSIEICEFGNLDFSSPTKLQKPDWPPASISNVSCLLCRISISVHMTDMKEKIEMPKEGNVSDSKGKSLKVKSTPADLKGVKQLPDKLKLQQSPKNISSKPNSEVKGDNKQNELAPQTGKQRLRDAQQCTGGAPGKSKALEAGRALPTQGEIIAYLPADDSPSPPAPFEHRIVSVRQAEVTTSYSVCRHQVLGGGRFGQVHKCTEISTGLNLAAKIIKVKGAKEKEEVKNEINIMNQLNHVNLIQLYDAFEAKNNITLIMEYLDGGELFDRITDENYHLTELDAILFTKQICEGVHYLHQHYILHLDLKPENILCVNHTGNQIKIIDFGLARRYKPCEKLKVNFGTPEFLAPEVVNYDFVSFPTDMWSVGVITYMLLSGLSPFLGETDAETMNYVVNCSWDFDAEAFEQLSEDAKDFISRLLVKEKSCRMSATQCLKHEWLSDLPAKAQKRKLRLKSQLLLQSYMAHRKWKKHFYVVAAANRLKRFQSMSAKLA</sequence>
<feature type="compositionally biased region" description="Basic and acidic residues" evidence="9">
    <location>
        <begin position="180"/>
        <end position="192"/>
    </location>
</feature>
<dbReference type="GO" id="GO:0035556">
    <property type="term" value="P:intracellular signal transduction"/>
    <property type="evidence" value="ECO:0007669"/>
    <property type="project" value="TreeGrafter"/>
</dbReference>
<evidence type="ECO:0000256" key="9">
    <source>
        <dbReference type="SAM" id="MobiDB-lite"/>
    </source>
</evidence>
<keyword evidence="2" id="KW-0723">Serine/threonine-protein kinase</keyword>
<dbReference type="InterPro" id="IPR000719">
    <property type="entry name" value="Prot_kinase_dom"/>
</dbReference>
<evidence type="ECO:0000256" key="8">
    <source>
        <dbReference type="SAM" id="Coils"/>
    </source>
</evidence>
<keyword evidence="5 11" id="KW-0418">Kinase</keyword>
<keyword evidence="12" id="KW-1185">Reference proteome</keyword>
<keyword evidence="6 7" id="KW-0067">ATP-binding</keyword>
<dbReference type="FunFam" id="3.30.200.20:FF:000196">
    <property type="entry name" value="Myosin light chain kinase family, member 4"/>
    <property type="match status" value="1"/>
</dbReference>
<comment type="similarity">
    <text evidence="1">Belongs to the protein kinase superfamily. CAMK Ser/Thr protein kinase family.</text>
</comment>
<dbReference type="PROSITE" id="PS50011">
    <property type="entry name" value="PROTEIN_KINASE_DOM"/>
    <property type="match status" value="1"/>
</dbReference>
<organism evidence="11 12">
    <name type="scientific">Brachypodius melanocephalos</name>
    <name type="common">black-headed bulbul</name>
    <dbReference type="NCBI Taxonomy" id="3235156"/>
    <lineage>
        <taxon>Eukaryota</taxon>
        <taxon>Metazoa</taxon>
        <taxon>Chordata</taxon>
        <taxon>Craniata</taxon>
        <taxon>Vertebrata</taxon>
        <taxon>Euteleostomi</taxon>
        <taxon>Archelosauria</taxon>
        <taxon>Archosauria</taxon>
        <taxon>Dinosauria</taxon>
        <taxon>Saurischia</taxon>
        <taxon>Theropoda</taxon>
        <taxon>Coelurosauria</taxon>
        <taxon>Aves</taxon>
        <taxon>Neognathae</taxon>
        <taxon>Neoaves</taxon>
        <taxon>Telluraves</taxon>
        <taxon>Australaves</taxon>
        <taxon>Passeriformes</taxon>
        <taxon>Sylvioidea</taxon>
        <taxon>Pycnonotidae</taxon>
        <taxon>Brachypodius</taxon>
    </lineage>
</organism>
<dbReference type="Gene3D" id="1.10.510.10">
    <property type="entry name" value="Transferase(Phosphotransferase) domain 1"/>
    <property type="match status" value="1"/>
</dbReference>
<keyword evidence="4 7" id="KW-0547">Nucleotide-binding</keyword>
<dbReference type="InterPro" id="IPR011009">
    <property type="entry name" value="Kinase-like_dom_sf"/>
</dbReference>
<keyword evidence="8" id="KW-0175">Coiled coil</keyword>
<keyword evidence="3" id="KW-0808">Transferase</keyword>
<name>A0A7K7LW10_9PASS</name>
<feature type="compositionally biased region" description="Basic and acidic residues" evidence="9">
    <location>
        <begin position="245"/>
        <end position="257"/>
    </location>
</feature>
<evidence type="ECO:0000256" key="5">
    <source>
        <dbReference type="ARBA" id="ARBA00022777"/>
    </source>
</evidence>
<feature type="non-terminal residue" evidence="11">
    <location>
        <position position="1"/>
    </location>
</feature>
<comment type="caution">
    <text evidence="11">The sequence shown here is derived from an EMBL/GenBank/DDBJ whole genome shotgun (WGS) entry which is preliminary data.</text>
</comment>
<dbReference type="InterPro" id="IPR008271">
    <property type="entry name" value="Ser/Thr_kinase_AS"/>
</dbReference>
<dbReference type="Pfam" id="PF00069">
    <property type="entry name" value="Pkinase"/>
    <property type="match status" value="1"/>
</dbReference>
<feature type="coiled-coil region" evidence="8">
    <location>
        <begin position="82"/>
        <end position="109"/>
    </location>
</feature>
<dbReference type="InterPro" id="IPR017441">
    <property type="entry name" value="Protein_kinase_ATP_BS"/>
</dbReference>
<feature type="compositionally biased region" description="Polar residues" evidence="9">
    <location>
        <begin position="413"/>
        <end position="425"/>
    </location>
</feature>
<dbReference type="SUPFAM" id="SSF56112">
    <property type="entry name" value="Protein kinase-like (PK-like)"/>
    <property type="match status" value="1"/>
</dbReference>
<dbReference type="GO" id="GO:0005634">
    <property type="term" value="C:nucleus"/>
    <property type="evidence" value="ECO:0007669"/>
    <property type="project" value="TreeGrafter"/>
</dbReference>
<evidence type="ECO:0000313" key="11">
    <source>
        <dbReference type="EMBL" id="NWZ34805.1"/>
    </source>
</evidence>
<dbReference type="GO" id="GO:0004674">
    <property type="term" value="F:protein serine/threonine kinase activity"/>
    <property type="evidence" value="ECO:0007669"/>
    <property type="project" value="UniProtKB-KW"/>
</dbReference>
<gene>
    <name evidence="11" type="primary">Mylk3</name>
    <name evidence="11" type="ORF">BRAATR_R01822</name>
</gene>
<evidence type="ECO:0000256" key="3">
    <source>
        <dbReference type="ARBA" id="ARBA00022679"/>
    </source>
</evidence>
<dbReference type="PANTHER" id="PTHR24342">
    <property type="entry name" value="SERINE/THREONINE-PROTEIN KINASE 17"/>
    <property type="match status" value="1"/>
</dbReference>
<feature type="region of interest" description="Disordered" evidence="9">
    <location>
        <begin position="145"/>
        <end position="213"/>
    </location>
</feature>
<feature type="compositionally biased region" description="Basic and acidic residues" evidence="9">
    <location>
        <begin position="145"/>
        <end position="154"/>
    </location>
</feature>
<evidence type="ECO:0000313" key="12">
    <source>
        <dbReference type="Proteomes" id="UP000540762"/>
    </source>
</evidence>
<dbReference type="EMBL" id="VZSR01000393">
    <property type="protein sequence ID" value="NWZ34805.1"/>
    <property type="molecule type" value="Genomic_DNA"/>
</dbReference>
<dbReference type="GO" id="GO:0043065">
    <property type="term" value="P:positive regulation of apoptotic process"/>
    <property type="evidence" value="ECO:0007669"/>
    <property type="project" value="TreeGrafter"/>
</dbReference>
<dbReference type="PROSITE" id="PS00108">
    <property type="entry name" value="PROTEIN_KINASE_ST"/>
    <property type="match status" value="1"/>
</dbReference>
<protein>
    <submittedName>
        <fullName evidence="11">MYLK3 kinase</fullName>
    </submittedName>
</protein>
<accession>A0A7K7LW10</accession>
<feature type="non-terminal residue" evidence="11">
    <location>
        <position position="817"/>
    </location>
</feature>
<dbReference type="SMART" id="SM00220">
    <property type="entry name" value="S_TKc"/>
    <property type="match status" value="1"/>
</dbReference>
<dbReference type="PANTHER" id="PTHR24342:SF20">
    <property type="entry name" value="MYOSIN LIGHT CHAIN KINASE, SMOOTH MUSCLE"/>
    <property type="match status" value="1"/>
</dbReference>
<reference evidence="11 12" key="1">
    <citation type="submission" date="2019-09" db="EMBL/GenBank/DDBJ databases">
        <title>Bird 10,000 Genomes (B10K) Project - Family phase.</title>
        <authorList>
            <person name="Zhang G."/>
        </authorList>
    </citation>
    <scope>NUCLEOTIDE SEQUENCE [LARGE SCALE GENOMIC DNA]</scope>
    <source>
        <strain evidence="11">OUT-0037</strain>
        <tissue evidence="11">Liver</tissue>
    </source>
</reference>
<dbReference type="FunFam" id="1.10.510.10:FF:000135">
    <property type="entry name" value="Putative myosin light chain kinase 3"/>
    <property type="match status" value="1"/>
</dbReference>
<dbReference type="CDD" id="cd14192">
    <property type="entry name" value="STKc_MLCK3"/>
    <property type="match status" value="1"/>
</dbReference>
<evidence type="ECO:0000256" key="1">
    <source>
        <dbReference type="ARBA" id="ARBA00006692"/>
    </source>
</evidence>
<dbReference type="GO" id="GO:0005524">
    <property type="term" value="F:ATP binding"/>
    <property type="evidence" value="ECO:0007669"/>
    <property type="project" value="UniProtKB-UniRule"/>
</dbReference>
<feature type="region of interest" description="Disordered" evidence="9">
    <location>
        <begin position="229"/>
        <end position="294"/>
    </location>
</feature>
<feature type="domain" description="Protein kinase" evidence="10">
    <location>
        <begin position="509"/>
        <end position="764"/>
    </location>
</feature>
<feature type="binding site" evidence="7">
    <location>
        <position position="538"/>
    </location>
    <ligand>
        <name>ATP</name>
        <dbReference type="ChEBI" id="CHEBI:30616"/>
    </ligand>
</feature>
<evidence type="ECO:0000256" key="2">
    <source>
        <dbReference type="ARBA" id="ARBA00022527"/>
    </source>
</evidence>
<evidence type="ECO:0000256" key="6">
    <source>
        <dbReference type="ARBA" id="ARBA00022840"/>
    </source>
</evidence>
<evidence type="ECO:0000259" key="10">
    <source>
        <dbReference type="PROSITE" id="PS50011"/>
    </source>
</evidence>
<dbReference type="AlphaFoldDB" id="A0A7K7LW10"/>
<dbReference type="PROSITE" id="PS00107">
    <property type="entry name" value="PROTEIN_KINASE_ATP"/>
    <property type="match status" value="1"/>
</dbReference>
<proteinExistence type="inferred from homology"/>
<evidence type="ECO:0000256" key="4">
    <source>
        <dbReference type="ARBA" id="ARBA00022741"/>
    </source>
</evidence>
<dbReference type="Proteomes" id="UP000540762">
    <property type="component" value="Unassembled WGS sequence"/>
</dbReference>